<reference evidence="1" key="1">
    <citation type="submission" date="2023-03" db="EMBL/GenBank/DDBJ databases">
        <title>Chitinimonas shenzhenensis gen. nov., sp. nov., a novel member of family Burkholderiaceae isolated from activated sludge collected in Shen Zhen, China.</title>
        <authorList>
            <person name="Wang X."/>
        </authorList>
    </citation>
    <scope>NUCLEOTIDE SEQUENCE</scope>
    <source>
        <strain evidence="1">DQS-5</strain>
    </source>
</reference>
<proteinExistence type="predicted"/>
<dbReference type="RefSeq" id="WP_284101838.1">
    <property type="nucleotide sequence ID" value="NZ_JARRAF010000020.1"/>
</dbReference>
<evidence type="ECO:0000313" key="2">
    <source>
        <dbReference type="Proteomes" id="UP001172778"/>
    </source>
</evidence>
<keyword evidence="2" id="KW-1185">Reference proteome</keyword>
<accession>A0ABT7DZN4</accession>
<name>A0ABT7DZN4_9NEIS</name>
<organism evidence="1 2">
    <name type="scientific">Parachitinimonas caeni</name>
    <dbReference type="NCBI Taxonomy" id="3031301"/>
    <lineage>
        <taxon>Bacteria</taxon>
        <taxon>Pseudomonadati</taxon>
        <taxon>Pseudomonadota</taxon>
        <taxon>Betaproteobacteria</taxon>
        <taxon>Neisseriales</taxon>
        <taxon>Chitinibacteraceae</taxon>
        <taxon>Parachitinimonas</taxon>
    </lineage>
</organism>
<sequence length="230" mass="25891">MSTPDSMHADQALNAYLALLKANGAATAHINLRKHLLRHLLSVLEEVSLEQTEGADHGYRLAVDRLLGHFPDEQHVEIISTAREFYPFWVGDLRTIAKLNAAKALTTQHIPLDISGSLTDMLERMDADDTQHAEPPVLCAYIEMMASQGVESAVIDIRERLLRLLLYVIRNADPVPTAYRAGVDAMLTLFPREDTRQAFIEVAREFFHFWNDSLTCPPRPARHSEAIRAL</sequence>
<gene>
    <name evidence="1" type="ORF">PZA18_15840</name>
</gene>
<dbReference type="Proteomes" id="UP001172778">
    <property type="component" value="Unassembled WGS sequence"/>
</dbReference>
<protein>
    <submittedName>
        <fullName evidence="1">Uncharacterized protein</fullName>
    </submittedName>
</protein>
<comment type="caution">
    <text evidence="1">The sequence shown here is derived from an EMBL/GenBank/DDBJ whole genome shotgun (WGS) entry which is preliminary data.</text>
</comment>
<dbReference type="EMBL" id="JARRAF010000020">
    <property type="protein sequence ID" value="MDK2125526.1"/>
    <property type="molecule type" value="Genomic_DNA"/>
</dbReference>
<evidence type="ECO:0000313" key="1">
    <source>
        <dbReference type="EMBL" id="MDK2125526.1"/>
    </source>
</evidence>